<dbReference type="Proteomes" id="UP000195602">
    <property type="component" value="Unassembled WGS sequence"/>
</dbReference>
<dbReference type="PANTHER" id="PTHR32004">
    <property type="entry name" value="TRNA LIGASE"/>
    <property type="match status" value="1"/>
</dbReference>
<sequence length="239" mass="27397">MKYLLVPISTIGCGKSTVFRILKELYPTWAHVENDDCGSKKEFYNKISHSLENHQVVLLDRNNHLALHRKQIVELYKKPDVTLIALVFVRADSDRKHLWNTTFKRVEKRGDNHQSIAGSSQKGLAKAIMSKFLKDFCPFDPTSEADAAFDYYVDLELGDNSSMANAGHVIKFLLHTLNPELVPLIPDPDTLRRLYEKSLGQEKSITPRQQKMKREKNRESHPASPKTLSKRRNRANETA</sequence>
<gene>
    <name evidence="3" type="ORF">A9F13_22g00715</name>
</gene>
<dbReference type="AlphaFoldDB" id="A0AA91SZT1"/>
<evidence type="ECO:0000259" key="2">
    <source>
        <dbReference type="Pfam" id="PF08303"/>
    </source>
</evidence>
<dbReference type="KEGG" id="clus:A9F13_22g00715"/>
<proteinExistence type="predicted"/>
<keyword evidence="3" id="KW-0436">Ligase</keyword>
<dbReference type="SUPFAM" id="SSF52540">
    <property type="entry name" value="P-loop containing nucleoside triphosphate hydrolases"/>
    <property type="match status" value="1"/>
</dbReference>
<dbReference type="GO" id="GO:0006388">
    <property type="term" value="P:tRNA splicing, via endonucleolytic cleavage and ligation"/>
    <property type="evidence" value="ECO:0007669"/>
    <property type="project" value="InterPro"/>
</dbReference>
<evidence type="ECO:0000313" key="3">
    <source>
        <dbReference type="EMBL" id="OVF05527.1"/>
    </source>
</evidence>
<dbReference type="GO" id="GO:0005524">
    <property type="term" value="F:ATP binding"/>
    <property type="evidence" value="ECO:0007669"/>
    <property type="project" value="InterPro"/>
</dbReference>
<dbReference type="Pfam" id="PF08303">
    <property type="entry name" value="tRNA_lig_kinase"/>
    <property type="match status" value="1"/>
</dbReference>
<comment type="caution">
    <text evidence="3">The sequence shown here is derived from an EMBL/GenBank/DDBJ whole genome shotgun (WGS) entry which is preliminary data.</text>
</comment>
<accession>A0AA91SZT1</accession>
<dbReference type="InterPro" id="IPR027417">
    <property type="entry name" value="P-loop_NTPase"/>
</dbReference>
<evidence type="ECO:0000256" key="1">
    <source>
        <dbReference type="SAM" id="MobiDB-lite"/>
    </source>
</evidence>
<dbReference type="GO" id="GO:0003972">
    <property type="term" value="F:RNA ligase (ATP) activity"/>
    <property type="evidence" value="ECO:0007669"/>
    <property type="project" value="InterPro"/>
</dbReference>
<organism evidence="3 4">
    <name type="scientific">Clavispora lusitaniae</name>
    <name type="common">Candida lusitaniae</name>
    <dbReference type="NCBI Taxonomy" id="36911"/>
    <lineage>
        <taxon>Eukaryota</taxon>
        <taxon>Fungi</taxon>
        <taxon>Dikarya</taxon>
        <taxon>Ascomycota</taxon>
        <taxon>Saccharomycotina</taxon>
        <taxon>Pichiomycetes</taxon>
        <taxon>Metschnikowiaceae</taxon>
        <taxon>Clavispora</taxon>
    </lineage>
</organism>
<evidence type="ECO:0000313" key="4">
    <source>
        <dbReference type="Proteomes" id="UP000195602"/>
    </source>
</evidence>
<dbReference type="EMBL" id="LYUB02000022">
    <property type="protein sequence ID" value="OVF05527.1"/>
    <property type="molecule type" value="Genomic_DNA"/>
</dbReference>
<dbReference type="PANTHER" id="PTHR32004:SF1">
    <property type="entry name" value="TRNA LIGASE"/>
    <property type="match status" value="1"/>
</dbReference>
<protein>
    <submittedName>
        <fullName evidence="3">tRNA ligase</fullName>
    </submittedName>
</protein>
<reference evidence="3 4" key="1">
    <citation type="submission" date="2017-04" db="EMBL/GenBank/DDBJ databases">
        <title>Draft genome of the yeast Clavispora lusitaniae type strain CBS 6936.</title>
        <authorList>
            <person name="Durrens P."/>
            <person name="Klopp C."/>
            <person name="Biteau N."/>
            <person name="Fitton-Ouhabi V."/>
            <person name="Dementhon K."/>
            <person name="Accoceberry I."/>
            <person name="Sherman D.J."/>
            <person name="Noel T."/>
        </authorList>
    </citation>
    <scope>NUCLEOTIDE SEQUENCE [LARGE SCALE GENOMIC DNA]</scope>
    <source>
        <strain evidence="3 4">CBS 6936</strain>
    </source>
</reference>
<feature type="domain" description="tRNA ligase kinase" evidence="2">
    <location>
        <begin position="4"/>
        <end position="157"/>
    </location>
</feature>
<dbReference type="GO" id="GO:0005634">
    <property type="term" value="C:nucleus"/>
    <property type="evidence" value="ECO:0007669"/>
    <property type="project" value="TreeGrafter"/>
</dbReference>
<name>A0AA91SZT1_CLALS</name>
<dbReference type="InterPro" id="IPR015966">
    <property type="entry name" value="tRNA_lig_kin_fungi"/>
</dbReference>
<feature type="region of interest" description="Disordered" evidence="1">
    <location>
        <begin position="197"/>
        <end position="239"/>
    </location>
</feature>
<dbReference type="Gene3D" id="3.40.50.300">
    <property type="entry name" value="P-loop containing nucleotide triphosphate hydrolases"/>
    <property type="match status" value="1"/>
</dbReference>